<keyword evidence="2" id="KW-1185">Reference proteome</keyword>
<organism evidence="1 2">
    <name type="scientific">Amaricoccus solimangrovi</name>
    <dbReference type="NCBI Taxonomy" id="2589815"/>
    <lineage>
        <taxon>Bacteria</taxon>
        <taxon>Pseudomonadati</taxon>
        <taxon>Pseudomonadota</taxon>
        <taxon>Alphaproteobacteria</taxon>
        <taxon>Rhodobacterales</taxon>
        <taxon>Paracoccaceae</taxon>
        <taxon>Amaricoccus</taxon>
    </lineage>
</organism>
<evidence type="ECO:0008006" key="3">
    <source>
        <dbReference type="Google" id="ProtNLM"/>
    </source>
</evidence>
<name>A0A501WCW9_9RHOB</name>
<gene>
    <name evidence="1" type="ORF">FJM51_20505</name>
</gene>
<dbReference type="Proteomes" id="UP000319255">
    <property type="component" value="Unassembled WGS sequence"/>
</dbReference>
<dbReference type="RefSeq" id="WP_140455996.1">
    <property type="nucleotide sequence ID" value="NZ_VFRP01000033.1"/>
</dbReference>
<evidence type="ECO:0000313" key="1">
    <source>
        <dbReference type="EMBL" id="TPE47238.1"/>
    </source>
</evidence>
<comment type="caution">
    <text evidence="1">The sequence shown here is derived from an EMBL/GenBank/DDBJ whole genome shotgun (WGS) entry which is preliminary data.</text>
</comment>
<proteinExistence type="predicted"/>
<dbReference type="OrthoDB" id="7852579at2"/>
<accession>A0A501WCW9</accession>
<sequence>MTGLNTTELARAFGVSKARISQLVSEGKLDGCYHGERRQRRFDPVACAEALGRRIDPGQRLGNGAGTQRAAARIMAGSPVGTDEQAPRSVAPALPVAGPTETPYEAARTLKAQEDARRARRQNLEEERAFVLASEVERQAQRQMARELGEVLAFLRGLARSVADAHQLDARVVRKLILDEWRRHRGDRADAAELVERDALLSDAESEEDF</sequence>
<dbReference type="AlphaFoldDB" id="A0A501WCW9"/>
<dbReference type="EMBL" id="VFRP01000033">
    <property type="protein sequence ID" value="TPE47238.1"/>
    <property type="molecule type" value="Genomic_DNA"/>
</dbReference>
<reference evidence="1 2" key="1">
    <citation type="submission" date="2019-06" db="EMBL/GenBank/DDBJ databases">
        <title>A novel bacterium of genus Amaricoccus, isolated from marine sediment.</title>
        <authorList>
            <person name="Huang H."/>
            <person name="Mo K."/>
            <person name="Hu Y."/>
        </authorList>
    </citation>
    <scope>NUCLEOTIDE SEQUENCE [LARGE SCALE GENOMIC DNA]</scope>
    <source>
        <strain evidence="1 2">HB172011</strain>
    </source>
</reference>
<evidence type="ECO:0000313" key="2">
    <source>
        <dbReference type="Proteomes" id="UP000319255"/>
    </source>
</evidence>
<protein>
    <recommendedName>
        <fullName evidence="3">Helix-turn-helix domain-containing protein</fullName>
    </recommendedName>
</protein>